<gene>
    <name evidence="3" type="ORF">PFISCL1PPCAC_981</name>
</gene>
<dbReference type="InterPro" id="IPR046347">
    <property type="entry name" value="bZIP_sf"/>
</dbReference>
<evidence type="ECO:0000313" key="4">
    <source>
        <dbReference type="Proteomes" id="UP001432322"/>
    </source>
</evidence>
<feature type="compositionally biased region" description="Basic and acidic residues" evidence="1">
    <location>
        <begin position="115"/>
        <end position="127"/>
    </location>
</feature>
<feature type="region of interest" description="Disordered" evidence="1">
    <location>
        <begin position="106"/>
        <end position="144"/>
    </location>
</feature>
<evidence type="ECO:0000313" key="3">
    <source>
        <dbReference type="EMBL" id="GMT09684.1"/>
    </source>
</evidence>
<accession>A0AAV5UVC3</accession>
<feature type="non-terminal residue" evidence="3">
    <location>
        <position position="1"/>
    </location>
</feature>
<protein>
    <recommendedName>
        <fullName evidence="2">BZIP domain-containing protein</fullName>
    </recommendedName>
</protein>
<keyword evidence="4" id="KW-1185">Reference proteome</keyword>
<dbReference type="Proteomes" id="UP001432322">
    <property type="component" value="Unassembled WGS sequence"/>
</dbReference>
<organism evidence="3 4">
    <name type="scientific">Pristionchus fissidentatus</name>
    <dbReference type="NCBI Taxonomy" id="1538716"/>
    <lineage>
        <taxon>Eukaryota</taxon>
        <taxon>Metazoa</taxon>
        <taxon>Ecdysozoa</taxon>
        <taxon>Nematoda</taxon>
        <taxon>Chromadorea</taxon>
        <taxon>Rhabditida</taxon>
        <taxon>Rhabditina</taxon>
        <taxon>Diplogasteromorpha</taxon>
        <taxon>Diplogasteroidea</taxon>
        <taxon>Neodiplogasteridae</taxon>
        <taxon>Pristionchus</taxon>
    </lineage>
</organism>
<dbReference type="InterPro" id="IPR004827">
    <property type="entry name" value="bZIP"/>
</dbReference>
<evidence type="ECO:0000259" key="2">
    <source>
        <dbReference type="Pfam" id="PF07716"/>
    </source>
</evidence>
<evidence type="ECO:0000256" key="1">
    <source>
        <dbReference type="SAM" id="MobiDB-lite"/>
    </source>
</evidence>
<sequence>SENRVYDTSTFCRFTVPIMKRLKSYRIDDIISPQATNTIKNVCVKSVDHNIRRGSKRPEFGQTGPHFKYVNKTIDKGSPYLGPHQMVRTMQNCSLSCKTIQSTVEEGESLSGRGSSRDSGDRVESIKRLAHSPATESSNRAKNNAAVKKCRMKKAFEELELHKRIYYLEQVAALLGSELPSPELFGLPSTFGTSQYAPNETMAMKMGLAYSDRCTVIK</sequence>
<comment type="caution">
    <text evidence="3">The sequence shown here is derived from an EMBL/GenBank/DDBJ whole genome shotgun (WGS) entry which is preliminary data.</text>
</comment>
<name>A0AAV5UVC3_9BILA</name>
<dbReference type="EMBL" id="BTSY01000001">
    <property type="protein sequence ID" value="GMT09684.1"/>
    <property type="molecule type" value="Genomic_DNA"/>
</dbReference>
<dbReference type="Gene3D" id="1.20.5.170">
    <property type="match status" value="1"/>
</dbReference>
<proteinExistence type="predicted"/>
<feature type="domain" description="BZIP" evidence="2">
    <location>
        <begin position="140"/>
        <end position="175"/>
    </location>
</feature>
<reference evidence="3" key="1">
    <citation type="submission" date="2023-10" db="EMBL/GenBank/DDBJ databases">
        <title>Genome assembly of Pristionchus species.</title>
        <authorList>
            <person name="Yoshida K."/>
            <person name="Sommer R.J."/>
        </authorList>
    </citation>
    <scope>NUCLEOTIDE SEQUENCE</scope>
    <source>
        <strain evidence="3">RS5133</strain>
    </source>
</reference>
<dbReference type="SUPFAM" id="SSF57959">
    <property type="entry name" value="Leucine zipper domain"/>
    <property type="match status" value="1"/>
</dbReference>
<dbReference type="AlphaFoldDB" id="A0AAV5UVC3"/>
<dbReference type="Pfam" id="PF07716">
    <property type="entry name" value="bZIP_2"/>
    <property type="match status" value="1"/>
</dbReference>
<dbReference type="GO" id="GO:0003700">
    <property type="term" value="F:DNA-binding transcription factor activity"/>
    <property type="evidence" value="ECO:0007669"/>
    <property type="project" value="InterPro"/>
</dbReference>